<evidence type="ECO:0000313" key="1">
    <source>
        <dbReference type="EMBL" id="KAI4323860.1"/>
    </source>
</evidence>
<gene>
    <name evidence="1" type="ORF">L6164_023435</name>
</gene>
<reference evidence="1 2" key="1">
    <citation type="journal article" date="2022" name="DNA Res.">
        <title>Chromosomal-level genome assembly of the orchid tree Bauhinia variegata (Leguminosae; Cercidoideae) supports the allotetraploid origin hypothesis of Bauhinia.</title>
        <authorList>
            <person name="Zhong Y."/>
            <person name="Chen Y."/>
            <person name="Zheng D."/>
            <person name="Pang J."/>
            <person name="Liu Y."/>
            <person name="Luo S."/>
            <person name="Meng S."/>
            <person name="Qian L."/>
            <person name="Wei D."/>
            <person name="Dai S."/>
            <person name="Zhou R."/>
        </authorList>
    </citation>
    <scope>NUCLEOTIDE SEQUENCE [LARGE SCALE GENOMIC DNA]</scope>
    <source>
        <strain evidence="1">BV-YZ2020</strain>
    </source>
</reference>
<sequence length="82" mass="8698">MLSNSVVPPPSTFSKCGVDFSRNSFSSEVMGLSHECFSGILKPSSSLATSLIVGLSSPFTLKHSIARFATSFTCSKFASLIM</sequence>
<dbReference type="EMBL" id="CM039434">
    <property type="protein sequence ID" value="KAI4323860.1"/>
    <property type="molecule type" value="Genomic_DNA"/>
</dbReference>
<proteinExistence type="predicted"/>
<comment type="caution">
    <text evidence="1">The sequence shown here is derived from an EMBL/GenBank/DDBJ whole genome shotgun (WGS) entry which is preliminary data.</text>
</comment>
<organism evidence="1 2">
    <name type="scientific">Bauhinia variegata</name>
    <name type="common">Purple orchid tree</name>
    <name type="synonym">Phanera variegata</name>
    <dbReference type="NCBI Taxonomy" id="167791"/>
    <lineage>
        <taxon>Eukaryota</taxon>
        <taxon>Viridiplantae</taxon>
        <taxon>Streptophyta</taxon>
        <taxon>Embryophyta</taxon>
        <taxon>Tracheophyta</taxon>
        <taxon>Spermatophyta</taxon>
        <taxon>Magnoliopsida</taxon>
        <taxon>eudicotyledons</taxon>
        <taxon>Gunneridae</taxon>
        <taxon>Pentapetalae</taxon>
        <taxon>rosids</taxon>
        <taxon>fabids</taxon>
        <taxon>Fabales</taxon>
        <taxon>Fabaceae</taxon>
        <taxon>Cercidoideae</taxon>
        <taxon>Cercideae</taxon>
        <taxon>Bauhiniinae</taxon>
        <taxon>Bauhinia</taxon>
    </lineage>
</organism>
<accession>A0ACB9MIC6</accession>
<keyword evidence="2" id="KW-1185">Reference proteome</keyword>
<name>A0ACB9MIC6_BAUVA</name>
<evidence type="ECO:0000313" key="2">
    <source>
        <dbReference type="Proteomes" id="UP000828941"/>
    </source>
</evidence>
<dbReference type="Proteomes" id="UP000828941">
    <property type="component" value="Chromosome 9"/>
</dbReference>
<protein>
    <submittedName>
        <fullName evidence="1">Uncharacterized protein</fullName>
    </submittedName>
</protein>